<gene>
    <name evidence="3" type="ORF">EI555_019632</name>
</gene>
<dbReference type="Gene3D" id="1.20.1270.60">
    <property type="entry name" value="Arfaptin homology (AH) domain/BAR domain"/>
    <property type="match status" value="1"/>
</dbReference>
<dbReference type="EMBL" id="RWIC01000145">
    <property type="protein sequence ID" value="TKC48811.1"/>
    <property type="molecule type" value="Genomic_DNA"/>
</dbReference>
<dbReference type="GO" id="GO:0030838">
    <property type="term" value="P:positive regulation of actin filament polymerization"/>
    <property type="evidence" value="ECO:0007669"/>
    <property type="project" value="TreeGrafter"/>
</dbReference>
<sequence>AAAAVVVALQVLTFRTPRRAPALPGRRLWRRLTLEGPSAAPRRSRRPGSGGHEARPRSPALSSPAAAAMSRGPEEVNRLTESTYRNVMEQFNPGLRNLINLGKNYEKAVNAMILAGKAYYDGVAKIGEIASGSPVSTELGELTVRYIYTQLECGSGAFVLRALMRTYKVARIQNGKEG</sequence>
<feature type="compositionally biased region" description="Low complexity" evidence="1">
    <location>
        <begin position="57"/>
        <end position="71"/>
    </location>
</feature>
<accession>A0A4U1FG25</accession>
<protein>
    <recommendedName>
        <fullName evidence="2">IMD domain-containing protein</fullName>
    </recommendedName>
</protein>
<dbReference type="InterPro" id="IPR027267">
    <property type="entry name" value="AH/BAR_dom_sf"/>
</dbReference>
<dbReference type="PANTHER" id="PTHR14206">
    <property type="entry name" value="BRAIN-SPECIFIC ANGIOGENESIS INHIBITOR 1-ASSOCIATED PROTEIN 2"/>
    <property type="match status" value="1"/>
</dbReference>
<feature type="non-terminal residue" evidence="3">
    <location>
        <position position="1"/>
    </location>
</feature>
<feature type="domain" description="IMD" evidence="2">
    <location>
        <begin position="68"/>
        <end position="141"/>
    </location>
</feature>
<dbReference type="Proteomes" id="UP000308365">
    <property type="component" value="Unassembled WGS sequence"/>
</dbReference>
<feature type="region of interest" description="Disordered" evidence="1">
    <location>
        <begin position="34"/>
        <end position="77"/>
    </location>
</feature>
<dbReference type="GO" id="GO:0051017">
    <property type="term" value="P:actin filament bundle assembly"/>
    <property type="evidence" value="ECO:0007669"/>
    <property type="project" value="TreeGrafter"/>
</dbReference>
<dbReference type="GO" id="GO:0005829">
    <property type="term" value="C:cytosol"/>
    <property type="evidence" value="ECO:0007669"/>
    <property type="project" value="TreeGrafter"/>
</dbReference>
<dbReference type="GO" id="GO:0005654">
    <property type="term" value="C:nucleoplasm"/>
    <property type="evidence" value="ECO:0007669"/>
    <property type="project" value="TreeGrafter"/>
</dbReference>
<dbReference type="SUPFAM" id="SSF103657">
    <property type="entry name" value="BAR/IMD domain-like"/>
    <property type="match status" value="1"/>
</dbReference>
<name>A0A4U1FG25_MONMO</name>
<evidence type="ECO:0000259" key="2">
    <source>
        <dbReference type="PROSITE" id="PS51338"/>
    </source>
</evidence>
<dbReference type="GO" id="GO:0007009">
    <property type="term" value="P:plasma membrane organization"/>
    <property type="evidence" value="ECO:0007669"/>
    <property type="project" value="InterPro"/>
</dbReference>
<comment type="caution">
    <text evidence="3">The sequence shown here is derived from an EMBL/GenBank/DDBJ whole genome shotgun (WGS) entry which is preliminary data.</text>
</comment>
<dbReference type="PANTHER" id="PTHR14206:SF4">
    <property type="entry name" value="BRAIN-SPECIFIC ANGIOGENESIS INHIBITOR 1-ASSOCIATED PROTEIN 2-LIKE PROTEIN 1"/>
    <property type="match status" value="1"/>
</dbReference>
<dbReference type="AlphaFoldDB" id="A0A4U1FG25"/>
<dbReference type="PROSITE" id="PS51338">
    <property type="entry name" value="IMD"/>
    <property type="match status" value="1"/>
</dbReference>
<evidence type="ECO:0000313" key="3">
    <source>
        <dbReference type="EMBL" id="TKC48811.1"/>
    </source>
</evidence>
<evidence type="ECO:0000256" key="1">
    <source>
        <dbReference type="SAM" id="MobiDB-lite"/>
    </source>
</evidence>
<dbReference type="InterPro" id="IPR027681">
    <property type="entry name" value="IRSp53/IRTKS/Pinkbar"/>
</dbReference>
<dbReference type="GO" id="GO:0051764">
    <property type="term" value="P:actin crosslink formation"/>
    <property type="evidence" value="ECO:0007669"/>
    <property type="project" value="TreeGrafter"/>
</dbReference>
<dbReference type="InterPro" id="IPR013606">
    <property type="entry name" value="I-BAR_dom"/>
</dbReference>
<organism evidence="3 4">
    <name type="scientific">Monodon monoceros</name>
    <name type="common">Narwhal</name>
    <name type="synonym">Ceratodon monodon</name>
    <dbReference type="NCBI Taxonomy" id="40151"/>
    <lineage>
        <taxon>Eukaryota</taxon>
        <taxon>Metazoa</taxon>
        <taxon>Chordata</taxon>
        <taxon>Craniata</taxon>
        <taxon>Vertebrata</taxon>
        <taxon>Euteleostomi</taxon>
        <taxon>Mammalia</taxon>
        <taxon>Eutheria</taxon>
        <taxon>Laurasiatheria</taxon>
        <taxon>Artiodactyla</taxon>
        <taxon>Whippomorpha</taxon>
        <taxon>Cetacea</taxon>
        <taxon>Odontoceti</taxon>
        <taxon>Monodontidae</taxon>
        <taxon>Monodon</taxon>
    </lineage>
</organism>
<proteinExistence type="predicted"/>
<reference evidence="4" key="1">
    <citation type="journal article" date="2019" name="IScience">
        <title>Narwhal Genome Reveals Long-Term Low Genetic Diversity despite Current Large Abundance Size.</title>
        <authorList>
            <person name="Westbury M.V."/>
            <person name="Petersen B."/>
            <person name="Garde E."/>
            <person name="Heide-Jorgensen M.P."/>
            <person name="Lorenzen E.D."/>
        </authorList>
    </citation>
    <scope>NUCLEOTIDE SEQUENCE [LARGE SCALE GENOMIC DNA]</scope>
</reference>
<evidence type="ECO:0000313" key="4">
    <source>
        <dbReference type="Proteomes" id="UP000308365"/>
    </source>
</evidence>
<dbReference type="Pfam" id="PF08397">
    <property type="entry name" value="IMD"/>
    <property type="match status" value="1"/>
</dbReference>